<dbReference type="AlphaFoldDB" id="A0A2A9F5B8"/>
<dbReference type="InterPro" id="IPR004843">
    <property type="entry name" value="Calcineurin-like_PHP"/>
</dbReference>
<dbReference type="GO" id="GO:0016787">
    <property type="term" value="F:hydrolase activity"/>
    <property type="evidence" value="ECO:0007669"/>
    <property type="project" value="UniProtKB-KW"/>
</dbReference>
<feature type="domain" description="Calcineurin-like phosphoesterase" evidence="5">
    <location>
        <begin position="4"/>
        <end position="184"/>
    </location>
</feature>
<organism evidence="6 7">
    <name type="scientific">Amycolatopsis sulphurea</name>
    <dbReference type="NCBI Taxonomy" id="76022"/>
    <lineage>
        <taxon>Bacteria</taxon>
        <taxon>Bacillati</taxon>
        <taxon>Actinomycetota</taxon>
        <taxon>Actinomycetes</taxon>
        <taxon>Pseudonocardiales</taxon>
        <taxon>Pseudonocardiaceae</taxon>
        <taxon>Amycolatopsis</taxon>
    </lineage>
</organism>
<reference evidence="6 7" key="1">
    <citation type="submission" date="2017-10" db="EMBL/GenBank/DDBJ databases">
        <title>Sequencing the genomes of 1000 actinobacteria strains.</title>
        <authorList>
            <person name="Klenk H.-P."/>
        </authorList>
    </citation>
    <scope>NUCLEOTIDE SEQUENCE [LARGE SCALE GENOMIC DNA]</scope>
    <source>
        <strain evidence="6 7">DSM 46092</strain>
    </source>
</reference>
<dbReference type="Gene3D" id="3.60.21.10">
    <property type="match status" value="1"/>
</dbReference>
<evidence type="ECO:0000256" key="1">
    <source>
        <dbReference type="ARBA" id="ARBA00022723"/>
    </source>
</evidence>
<name>A0A2A9F5B8_9PSEU</name>
<sequence>MRMFAHLSDLHLDGGERADARAAAVFGYLREIPLTAVLVTGDLADHGLPAEYRRAAELMQHTAPVVACPGNHDARGPFREALLGGHAGDEPVNTAIEAGGVLIAACDSTIPGQGAGYLADETLSWLDAVLSGHDGPAMVACHHPPVEVGVPPVDRIRQTGEDRLAEVLRRHPTVTALLCGHVHTGAATTFAGIPLRIAPGVVSGSLLPGEPGSDRDWAEGGPVTFGRPPELLLHVLHDDGRLTTHQRSVTG</sequence>
<keyword evidence="3" id="KW-0408">Iron</keyword>
<protein>
    <submittedName>
        <fullName evidence="6">3',5'-cyclic AMP phosphodiesterase CpdA</fullName>
    </submittedName>
</protein>
<keyword evidence="2" id="KW-0378">Hydrolase</keyword>
<evidence type="ECO:0000256" key="2">
    <source>
        <dbReference type="ARBA" id="ARBA00022801"/>
    </source>
</evidence>
<evidence type="ECO:0000256" key="4">
    <source>
        <dbReference type="ARBA" id="ARBA00025742"/>
    </source>
</evidence>
<accession>A0A2A9F5B8</accession>
<evidence type="ECO:0000313" key="7">
    <source>
        <dbReference type="Proteomes" id="UP000243542"/>
    </source>
</evidence>
<dbReference type="InterPro" id="IPR029052">
    <property type="entry name" value="Metallo-depent_PP-like"/>
</dbReference>
<dbReference type="EMBL" id="PDJK01000002">
    <property type="protein sequence ID" value="PFG46587.1"/>
    <property type="molecule type" value="Genomic_DNA"/>
</dbReference>
<dbReference type="Proteomes" id="UP000243542">
    <property type="component" value="Unassembled WGS sequence"/>
</dbReference>
<evidence type="ECO:0000259" key="5">
    <source>
        <dbReference type="Pfam" id="PF00149"/>
    </source>
</evidence>
<dbReference type="InterPro" id="IPR050884">
    <property type="entry name" value="CNP_phosphodiesterase-III"/>
</dbReference>
<dbReference type="PANTHER" id="PTHR42988">
    <property type="entry name" value="PHOSPHOHYDROLASE"/>
    <property type="match status" value="1"/>
</dbReference>
<dbReference type="RefSeq" id="WP_098510638.1">
    <property type="nucleotide sequence ID" value="NZ_JBIAKZ010000005.1"/>
</dbReference>
<dbReference type="Pfam" id="PF00149">
    <property type="entry name" value="Metallophos"/>
    <property type="match status" value="1"/>
</dbReference>
<comment type="caution">
    <text evidence="6">The sequence shown here is derived from an EMBL/GenBank/DDBJ whole genome shotgun (WGS) entry which is preliminary data.</text>
</comment>
<evidence type="ECO:0000313" key="6">
    <source>
        <dbReference type="EMBL" id="PFG46587.1"/>
    </source>
</evidence>
<dbReference type="SUPFAM" id="SSF56300">
    <property type="entry name" value="Metallo-dependent phosphatases"/>
    <property type="match status" value="1"/>
</dbReference>
<keyword evidence="1" id="KW-0479">Metal-binding</keyword>
<gene>
    <name evidence="6" type="ORF">ATK36_1575</name>
</gene>
<comment type="similarity">
    <text evidence="4">Belongs to the cyclic nucleotide phosphodiesterase class-III family.</text>
</comment>
<dbReference type="PANTHER" id="PTHR42988:SF2">
    <property type="entry name" value="CYCLIC NUCLEOTIDE PHOSPHODIESTERASE CBUA0032-RELATED"/>
    <property type="match status" value="1"/>
</dbReference>
<proteinExistence type="inferred from homology"/>
<dbReference type="GO" id="GO:0046872">
    <property type="term" value="F:metal ion binding"/>
    <property type="evidence" value="ECO:0007669"/>
    <property type="project" value="UniProtKB-KW"/>
</dbReference>
<evidence type="ECO:0000256" key="3">
    <source>
        <dbReference type="ARBA" id="ARBA00023004"/>
    </source>
</evidence>
<keyword evidence="7" id="KW-1185">Reference proteome</keyword>